<accession>A0A1I0R5S7</accession>
<evidence type="ECO:0000313" key="10">
    <source>
        <dbReference type="Proteomes" id="UP000199701"/>
    </source>
</evidence>
<evidence type="ECO:0000256" key="5">
    <source>
        <dbReference type="ARBA" id="ARBA00022989"/>
    </source>
</evidence>
<evidence type="ECO:0000256" key="2">
    <source>
        <dbReference type="ARBA" id="ARBA00022448"/>
    </source>
</evidence>
<evidence type="ECO:0000256" key="6">
    <source>
        <dbReference type="ARBA" id="ARBA00023136"/>
    </source>
</evidence>
<feature type="transmembrane region" description="Helical" evidence="7">
    <location>
        <begin position="269"/>
        <end position="294"/>
    </location>
</feature>
<dbReference type="Gene3D" id="1.10.3720.10">
    <property type="entry name" value="MetI-like"/>
    <property type="match status" value="1"/>
</dbReference>
<dbReference type="Proteomes" id="UP000199701">
    <property type="component" value="Unassembled WGS sequence"/>
</dbReference>
<keyword evidence="6 7" id="KW-0472">Membrane</keyword>
<dbReference type="GO" id="GO:0055085">
    <property type="term" value="P:transmembrane transport"/>
    <property type="evidence" value="ECO:0007669"/>
    <property type="project" value="InterPro"/>
</dbReference>
<dbReference type="OrthoDB" id="9787541at2"/>
<feature type="transmembrane region" description="Helical" evidence="7">
    <location>
        <begin position="116"/>
        <end position="136"/>
    </location>
</feature>
<dbReference type="RefSeq" id="WP_092455322.1">
    <property type="nucleotide sequence ID" value="NZ_FOJI01000012.1"/>
</dbReference>
<dbReference type="PANTHER" id="PTHR30193">
    <property type="entry name" value="ABC TRANSPORTER PERMEASE PROTEIN"/>
    <property type="match status" value="1"/>
</dbReference>
<evidence type="ECO:0000256" key="3">
    <source>
        <dbReference type="ARBA" id="ARBA00022475"/>
    </source>
</evidence>
<keyword evidence="2 7" id="KW-0813">Transport</keyword>
<feature type="transmembrane region" description="Helical" evidence="7">
    <location>
        <begin position="216"/>
        <end position="236"/>
    </location>
</feature>
<dbReference type="SUPFAM" id="SSF161098">
    <property type="entry name" value="MetI-like"/>
    <property type="match status" value="1"/>
</dbReference>
<dbReference type="GO" id="GO:0005886">
    <property type="term" value="C:plasma membrane"/>
    <property type="evidence" value="ECO:0007669"/>
    <property type="project" value="UniProtKB-SubCell"/>
</dbReference>
<protein>
    <submittedName>
        <fullName evidence="9">Multiple sugar transport system permease protein</fullName>
    </submittedName>
</protein>
<evidence type="ECO:0000259" key="8">
    <source>
        <dbReference type="PROSITE" id="PS50928"/>
    </source>
</evidence>
<organism evidence="9 10">
    <name type="scientific">[Clostridium] fimetarium</name>
    <dbReference type="NCBI Taxonomy" id="99656"/>
    <lineage>
        <taxon>Bacteria</taxon>
        <taxon>Bacillati</taxon>
        <taxon>Bacillota</taxon>
        <taxon>Clostridia</taxon>
        <taxon>Lachnospirales</taxon>
        <taxon>Lachnospiraceae</taxon>
    </lineage>
</organism>
<evidence type="ECO:0000256" key="7">
    <source>
        <dbReference type="RuleBase" id="RU363032"/>
    </source>
</evidence>
<dbReference type="PROSITE" id="PS50928">
    <property type="entry name" value="ABC_TM1"/>
    <property type="match status" value="1"/>
</dbReference>
<name>A0A1I0R5S7_9FIRM</name>
<reference evidence="9 10" key="1">
    <citation type="submission" date="2016-10" db="EMBL/GenBank/DDBJ databases">
        <authorList>
            <person name="de Groot N.N."/>
        </authorList>
    </citation>
    <scope>NUCLEOTIDE SEQUENCE [LARGE SCALE GENOMIC DNA]</scope>
    <source>
        <strain evidence="9 10">DSM 9179</strain>
    </source>
</reference>
<proteinExistence type="inferred from homology"/>
<comment type="subcellular location">
    <subcellularLocation>
        <location evidence="1 7">Cell membrane</location>
        <topology evidence="1 7">Multi-pass membrane protein</topology>
    </subcellularLocation>
</comment>
<keyword evidence="4 7" id="KW-0812">Transmembrane</keyword>
<comment type="similarity">
    <text evidence="7">Belongs to the binding-protein-dependent transport system permease family.</text>
</comment>
<evidence type="ECO:0000256" key="1">
    <source>
        <dbReference type="ARBA" id="ARBA00004651"/>
    </source>
</evidence>
<dbReference type="Pfam" id="PF00528">
    <property type="entry name" value="BPD_transp_1"/>
    <property type="match status" value="1"/>
</dbReference>
<gene>
    <name evidence="9" type="ORF">SAMN05421659_1127</name>
</gene>
<sequence>MMKKKSKLVSYAKWGYIFLIPFFVTYLIFSLIPLVSTFYNSFFENYMVGLMKVGPKFIGIDNYKAVFLHSELLTYLKNTLIIWVMGFIPQIFFSLLLAAWFTDLKLRLKTGAFKTIIYMPNLIMAAAFSMLFFAMFSDSGPVNNLLTYLGLPSYRFLSEVAGTRGLIAFLNFLMWFGNTTIILMAAIMGIDGSLFEAARIDGANSWQTFKRITMPLIKPILAYVLITSLIGGIQMFDVPQILTNGEGNPNRTSMTAMMYLNKHLFSKNYGMAGAVSVILFIITCILSIFVFKFITNDSDKVKVKKKKKGGSL</sequence>
<keyword evidence="10" id="KW-1185">Reference proteome</keyword>
<dbReference type="InterPro" id="IPR000515">
    <property type="entry name" value="MetI-like"/>
</dbReference>
<feature type="transmembrane region" description="Helical" evidence="7">
    <location>
        <begin position="16"/>
        <end position="39"/>
    </location>
</feature>
<evidence type="ECO:0000313" key="9">
    <source>
        <dbReference type="EMBL" id="SEW35717.1"/>
    </source>
</evidence>
<dbReference type="InterPro" id="IPR051393">
    <property type="entry name" value="ABC_transporter_permease"/>
</dbReference>
<dbReference type="InterPro" id="IPR035906">
    <property type="entry name" value="MetI-like_sf"/>
</dbReference>
<dbReference type="STRING" id="99656.SAMN05421659_1127"/>
<dbReference type="EMBL" id="FOJI01000012">
    <property type="protein sequence ID" value="SEW35717.1"/>
    <property type="molecule type" value="Genomic_DNA"/>
</dbReference>
<feature type="transmembrane region" description="Helical" evidence="7">
    <location>
        <begin position="80"/>
        <end position="104"/>
    </location>
</feature>
<keyword evidence="5 7" id="KW-1133">Transmembrane helix</keyword>
<keyword evidence="9" id="KW-0762">Sugar transport</keyword>
<dbReference type="PANTHER" id="PTHR30193:SF37">
    <property type="entry name" value="INNER MEMBRANE ABC TRANSPORTER PERMEASE PROTEIN YCJO"/>
    <property type="match status" value="1"/>
</dbReference>
<dbReference type="CDD" id="cd06261">
    <property type="entry name" value="TM_PBP2"/>
    <property type="match status" value="1"/>
</dbReference>
<feature type="domain" description="ABC transmembrane type-1" evidence="8">
    <location>
        <begin position="76"/>
        <end position="290"/>
    </location>
</feature>
<keyword evidence="3" id="KW-1003">Cell membrane</keyword>
<dbReference type="AlphaFoldDB" id="A0A1I0R5S7"/>
<feature type="transmembrane region" description="Helical" evidence="7">
    <location>
        <begin position="172"/>
        <end position="195"/>
    </location>
</feature>
<evidence type="ECO:0000256" key="4">
    <source>
        <dbReference type="ARBA" id="ARBA00022692"/>
    </source>
</evidence>